<sequence length="92" mass="10508" precursor="true">MKLFLQIFIFLLTWFTSSATFSATKIVVLTNTKVYLKTDIVNQSEKAKIGVHQKSLSLSNFLKEENSCVLDFQKTTIQKQFAVAQFSKNLLI</sequence>
<organism evidence="2 3">
    <name type="scientific">Fluviicola taffensis (strain DSM 16823 / NCIMB 13979 / RW262)</name>
    <dbReference type="NCBI Taxonomy" id="755732"/>
    <lineage>
        <taxon>Bacteria</taxon>
        <taxon>Pseudomonadati</taxon>
        <taxon>Bacteroidota</taxon>
        <taxon>Flavobacteriia</taxon>
        <taxon>Flavobacteriales</taxon>
        <taxon>Crocinitomicaceae</taxon>
        <taxon>Fluviicola</taxon>
    </lineage>
</organism>
<dbReference type="KEGG" id="fte:Fluta_0333"/>
<evidence type="ECO:0000313" key="2">
    <source>
        <dbReference type="EMBL" id="AEA42342.1"/>
    </source>
</evidence>
<evidence type="ECO:0000256" key="1">
    <source>
        <dbReference type="SAM" id="SignalP"/>
    </source>
</evidence>
<keyword evidence="3" id="KW-1185">Reference proteome</keyword>
<dbReference type="Proteomes" id="UP000007463">
    <property type="component" value="Chromosome"/>
</dbReference>
<keyword evidence="1" id="KW-0732">Signal</keyword>
<reference evidence="2 3" key="1">
    <citation type="journal article" date="2011" name="Stand. Genomic Sci.">
        <title>Complete genome sequence of the gliding freshwater bacterium Fluviicola taffensis type strain (RW262).</title>
        <authorList>
            <person name="Woyke T."/>
            <person name="Chertkov O."/>
            <person name="Lapidus A."/>
            <person name="Nolan M."/>
            <person name="Lucas S."/>
            <person name="Del Rio T.G."/>
            <person name="Tice H."/>
            <person name="Cheng J.F."/>
            <person name="Tapia R."/>
            <person name="Han C."/>
            <person name="Goodwin L."/>
            <person name="Pitluck S."/>
            <person name="Liolios K."/>
            <person name="Pagani I."/>
            <person name="Ivanova N."/>
            <person name="Huntemann M."/>
            <person name="Mavromatis K."/>
            <person name="Mikhailova N."/>
            <person name="Pati A."/>
            <person name="Chen A."/>
            <person name="Palaniappan K."/>
            <person name="Land M."/>
            <person name="Hauser L."/>
            <person name="Brambilla E.M."/>
            <person name="Rohde M."/>
            <person name="Mwirichia R."/>
            <person name="Sikorski J."/>
            <person name="Tindall B.J."/>
            <person name="Goker M."/>
            <person name="Bristow J."/>
            <person name="Eisen J.A."/>
            <person name="Markowitz V."/>
            <person name="Hugenholtz P."/>
            <person name="Klenk H.P."/>
            <person name="Kyrpides N.C."/>
        </authorList>
    </citation>
    <scope>NUCLEOTIDE SEQUENCE [LARGE SCALE GENOMIC DNA]</scope>
    <source>
        <strain evidence="3">DSM 16823 / RW262 / RW262</strain>
    </source>
</reference>
<dbReference type="EMBL" id="CP002542">
    <property type="protein sequence ID" value="AEA42342.1"/>
    <property type="molecule type" value="Genomic_DNA"/>
</dbReference>
<gene>
    <name evidence="2" type="ordered locus">Fluta_0333</name>
</gene>
<proteinExistence type="predicted"/>
<reference evidence="3" key="2">
    <citation type="submission" date="2011-02" db="EMBL/GenBank/DDBJ databases">
        <title>The complete genome of Fluviicola taffensis DSM 16823.</title>
        <authorList>
            <consortium name="US DOE Joint Genome Institute (JGI-PGF)"/>
            <person name="Lucas S."/>
            <person name="Copeland A."/>
            <person name="Lapidus A."/>
            <person name="Bruce D."/>
            <person name="Goodwin L."/>
            <person name="Pitluck S."/>
            <person name="Kyrpides N."/>
            <person name="Mavromatis K."/>
            <person name="Ivanova N."/>
            <person name="Mikhailova N."/>
            <person name="Pagani I."/>
            <person name="Chertkov O."/>
            <person name="Detter J.C."/>
            <person name="Han C."/>
            <person name="Tapia R."/>
            <person name="Land M."/>
            <person name="Hauser L."/>
            <person name="Markowitz V."/>
            <person name="Cheng J.-F."/>
            <person name="Hugenholtz P."/>
            <person name="Woyke T."/>
            <person name="Wu D."/>
            <person name="Tindall B."/>
            <person name="Pomrenke H.G."/>
            <person name="Brambilla E."/>
            <person name="Klenk H.-P."/>
            <person name="Eisen J.A."/>
        </authorList>
    </citation>
    <scope>NUCLEOTIDE SEQUENCE [LARGE SCALE GENOMIC DNA]</scope>
    <source>
        <strain evidence="3">DSM 16823 / RW262 / RW262</strain>
    </source>
</reference>
<dbReference type="AlphaFoldDB" id="F2IDG6"/>
<name>F2IDG6_FLUTR</name>
<feature type="signal peptide" evidence="1">
    <location>
        <begin position="1"/>
        <end position="22"/>
    </location>
</feature>
<dbReference type="STRING" id="755732.Fluta_0333"/>
<feature type="chain" id="PRO_5003278444" evidence="1">
    <location>
        <begin position="23"/>
        <end position="92"/>
    </location>
</feature>
<accession>F2IDG6</accession>
<dbReference type="HOGENOM" id="CLU_2408966_0_0_10"/>
<protein>
    <submittedName>
        <fullName evidence="2">Uncharacterized protein</fullName>
    </submittedName>
</protein>
<evidence type="ECO:0000313" key="3">
    <source>
        <dbReference type="Proteomes" id="UP000007463"/>
    </source>
</evidence>